<reference evidence="3" key="1">
    <citation type="submission" date="2017-03" db="EMBL/GenBank/DDBJ databases">
        <authorList>
            <person name="Rodrigo-Torres L."/>
            <person name="Arahal R.D."/>
            <person name="Lucena T."/>
        </authorList>
    </citation>
    <scope>NUCLEOTIDE SEQUENCE [LARGE SCALE GENOMIC DNA]</scope>
    <source>
        <strain evidence="3">CECT 8370</strain>
    </source>
</reference>
<sequence length="235" mass="25666">MPLQTPSSERTSVFLFLGLFPHLNGVFDFLSYGVTLGLWRLGLRRGGIVPWLAGIVDIGAALLLFTGLGAALLLAIAVMNRLAGVDILPLGPIFADLRSAPLPGQPWLETPQARYLWLYAMLFSTLVPTLIHAGLSCLSLAQWAPMGLRKRYVGWIDRRDDNVCAEIGVTVVLGLTWFVSFALPLVALVWLVQSLLPLVGETYLQLFETLARWLGQIDSVGPGYIPQGWANGIDV</sequence>
<keyword evidence="3" id="KW-1185">Reference proteome</keyword>
<feature type="transmembrane region" description="Helical" evidence="1">
    <location>
        <begin position="12"/>
        <end position="39"/>
    </location>
</feature>
<protein>
    <submittedName>
        <fullName evidence="2">Uncharacterized protein</fullName>
    </submittedName>
</protein>
<keyword evidence="1" id="KW-0472">Membrane</keyword>
<dbReference type="AlphaFoldDB" id="A0A1X6YMW7"/>
<accession>A0A1X6YMW7</accession>
<name>A0A1X6YMW7_9RHOB</name>
<dbReference type="EMBL" id="FWFJ01000005">
    <property type="protein sequence ID" value="SLN24214.1"/>
    <property type="molecule type" value="Genomic_DNA"/>
</dbReference>
<organism evidence="2 3">
    <name type="scientific">Roseovarius gaetbuli</name>
    <dbReference type="NCBI Taxonomy" id="1356575"/>
    <lineage>
        <taxon>Bacteria</taxon>
        <taxon>Pseudomonadati</taxon>
        <taxon>Pseudomonadota</taxon>
        <taxon>Alphaproteobacteria</taxon>
        <taxon>Rhodobacterales</taxon>
        <taxon>Roseobacteraceae</taxon>
        <taxon>Roseovarius</taxon>
    </lineage>
</organism>
<keyword evidence="1" id="KW-1133">Transmembrane helix</keyword>
<gene>
    <name evidence="2" type="ORF">ROG8370_00868</name>
</gene>
<feature type="transmembrane region" description="Helical" evidence="1">
    <location>
        <begin position="51"/>
        <end position="79"/>
    </location>
</feature>
<feature type="transmembrane region" description="Helical" evidence="1">
    <location>
        <begin position="167"/>
        <end position="192"/>
    </location>
</feature>
<feature type="transmembrane region" description="Helical" evidence="1">
    <location>
        <begin position="116"/>
        <end position="141"/>
    </location>
</feature>
<proteinExistence type="predicted"/>
<keyword evidence="1" id="KW-0812">Transmembrane</keyword>
<evidence type="ECO:0000313" key="2">
    <source>
        <dbReference type="EMBL" id="SLN24214.1"/>
    </source>
</evidence>
<evidence type="ECO:0000313" key="3">
    <source>
        <dbReference type="Proteomes" id="UP000194012"/>
    </source>
</evidence>
<evidence type="ECO:0000256" key="1">
    <source>
        <dbReference type="SAM" id="Phobius"/>
    </source>
</evidence>
<dbReference type="Proteomes" id="UP000194012">
    <property type="component" value="Unassembled WGS sequence"/>
</dbReference>